<dbReference type="PROSITE" id="PS00455">
    <property type="entry name" value="AMP_BINDING"/>
    <property type="match status" value="1"/>
</dbReference>
<comment type="similarity">
    <text evidence="1 6">Belongs to the ATP-dependent AMP-binding enzyme family.</text>
</comment>
<dbReference type="EC" id="6.2.1.1" evidence="6"/>
<dbReference type="InterPro" id="IPR025110">
    <property type="entry name" value="AMP-bd_C"/>
</dbReference>
<evidence type="ECO:0000259" key="9">
    <source>
        <dbReference type="Pfam" id="PF16177"/>
    </source>
</evidence>
<feature type="domain" description="AMP-binding enzyme C-terminal" evidence="8">
    <location>
        <begin position="533"/>
        <end position="614"/>
    </location>
</feature>
<evidence type="ECO:0000259" key="7">
    <source>
        <dbReference type="Pfam" id="PF00501"/>
    </source>
</evidence>
<keyword evidence="11" id="KW-1185">Reference proteome</keyword>
<evidence type="ECO:0000256" key="4">
    <source>
        <dbReference type="ARBA" id="ARBA00022840"/>
    </source>
</evidence>
<keyword evidence="5 6" id="KW-0007">Acetylation</keyword>
<dbReference type="InterPro" id="IPR020845">
    <property type="entry name" value="AMP-binding_CS"/>
</dbReference>
<proteinExistence type="inferred from homology"/>
<feature type="binding site" evidence="6">
    <location>
        <position position="541"/>
    </location>
    <ligand>
        <name>Mg(2+)</name>
        <dbReference type="ChEBI" id="CHEBI:18420"/>
    </ligand>
</feature>
<evidence type="ECO:0000313" key="11">
    <source>
        <dbReference type="Proteomes" id="UP000198318"/>
    </source>
</evidence>
<evidence type="ECO:0000256" key="2">
    <source>
        <dbReference type="ARBA" id="ARBA00022598"/>
    </source>
</evidence>
<feature type="binding site" evidence="6">
    <location>
        <begin position="195"/>
        <end position="198"/>
    </location>
    <ligand>
        <name>CoA</name>
        <dbReference type="ChEBI" id="CHEBI:57287"/>
    </ligand>
</feature>
<dbReference type="Gene3D" id="3.30.300.30">
    <property type="match status" value="1"/>
</dbReference>
<dbReference type="InterPro" id="IPR045851">
    <property type="entry name" value="AMP-bd_C_sf"/>
</dbReference>
<dbReference type="GO" id="GO:0003987">
    <property type="term" value="F:acetate-CoA ligase activity"/>
    <property type="evidence" value="ECO:0007669"/>
    <property type="project" value="UniProtKB-UniRule"/>
</dbReference>
<evidence type="ECO:0000256" key="5">
    <source>
        <dbReference type="ARBA" id="ARBA00022990"/>
    </source>
</evidence>
<dbReference type="Pfam" id="PF16177">
    <property type="entry name" value="ACAS_N"/>
    <property type="match status" value="1"/>
</dbReference>
<dbReference type="FunFam" id="3.40.50.12780:FF:000001">
    <property type="entry name" value="Acetyl-coenzyme A synthetase"/>
    <property type="match status" value="1"/>
</dbReference>
<keyword evidence="4 6" id="KW-0067">ATP-binding</keyword>
<comment type="cofactor">
    <cofactor evidence="6">
        <name>Mg(2+)</name>
        <dbReference type="ChEBI" id="CHEBI:18420"/>
    </cofactor>
</comment>
<feature type="binding site" evidence="6">
    <location>
        <position position="313"/>
    </location>
    <ligand>
        <name>CoA</name>
        <dbReference type="ChEBI" id="CHEBI:57287"/>
    </ligand>
</feature>
<feature type="binding site" evidence="6">
    <location>
        <position position="517"/>
    </location>
    <ligand>
        <name>ATP</name>
        <dbReference type="ChEBI" id="CHEBI:30616"/>
    </ligand>
</feature>
<comment type="catalytic activity">
    <reaction evidence="6">
        <text>acetate + ATP + CoA = acetyl-CoA + AMP + diphosphate</text>
        <dbReference type="Rhea" id="RHEA:23176"/>
        <dbReference type="ChEBI" id="CHEBI:30089"/>
        <dbReference type="ChEBI" id="CHEBI:30616"/>
        <dbReference type="ChEBI" id="CHEBI:33019"/>
        <dbReference type="ChEBI" id="CHEBI:57287"/>
        <dbReference type="ChEBI" id="CHEBI:57288"/>
        <dbReference type="ChEBI" id="CHEBI:456215"/>
        <dbReference type="EC" id="6.2.1.1"/>
    </reaction>
</comment>
<comment type="caution">
    <text evidence="6">Lacks conserved residue(s) required for the propagation of feature annotation.</text>
</comment>
<dbReference type="PANTHER" id="PTHR24095">
    <property type="entry name" value="ACETYL-COENZYME A SYNTHETASE"/>
    <property type="match status" value="1"/>
</dbReference>
<dbReference type="NCBIfam" id="NF001208">
    <property type="entry name" value="PRK00174.1"/>
    <property type="match status" value="1"/>
</dbReference>
<comment type="function">
    <text evidence="6">Catalyzes the conversion of acetate into acetyl-CoA (AcCoA), an essential intermediate at the junction of anabolic and catabolic pathways. AcsA undergoes a two-step reaction. In the first half reaction, AcsA combines acetate with ATP to form acetyl-adenylate (AcAMP) intermediate. In the second half reaction, it can then transfer the acetyl group from AcAMP to the sulfhydryl group of CoA, forming the product AcCoA.</text>
</comment>
<keyword evidence="6" id="KW-0460">Magnesium</keyword>
<dbReference type="InterPro" id="IPR042099">
    <property type="entry name" value="ANL_N_sf"/>
</dbReference>
<dbReference type="GO" id="GO:0005524">
    <property type="term" value="F:ATP binding"/>
    <property type="evidence" value="ECO:0007669"/>
    <property type="project" value="UniProtKB-KW"/>
</dbReference>
<feature type="binding site" evidence="6">
    <location>
        <begin position="413"/>
        <end position="418"/>
    </location>
    <ligand>
        <name>ATP</name>
        <dbReference type="ChEBI" id="CHEBI:30616"/>
    </ligand>
</feature>
<keyword evidence="6" id="KW-0479">Metal-binding</keyword>
<evidence type="ECO:0000313" key="10">
    <source>
        <dbReference type="EMBL" id="SNT54667.1"/>
    </source>
</evidence>
<organism evidence="10 11">
    <name type="scientific">Actinomadura meyerae</name>
    <dbReference type="NCBI Taxonomy" id="240840"/>
    <lineage>
        <taxon>Bacteria</taxon>
        <taxon>Bacillati</taxon>
        <taxon>Actinomycetota</taxon>
        <taxon>Actinomycetes</taxon>
        <taxon>Streptosporangiales</taxon>
        <taxon>Thermomonosporaceae</taxon>
        <taxon>Actinomadura</taxon>
    </lineage>
</organism>
<dbReference type="GO" id="GO:0019427">
    <property type="term" value="P:acetyl-CoA biosynthetic process from acetate"/>
    <property type="evidence" value="ECO:0007669"/>
    <property type="project" value="UniProtKB-UniRule"/>
</dbReference>
<dbReference type="EMBL" id="FZOR01000042">
    <property type="protein sequence ID" value="SNT54667.1"/>
    <property type="molecule type" value="Genomic_DNA"/>
</dbReference>
<dbReference type="InterPro" id="IPR011904">
    <property type="entry name" value="Ac_CoA_lig"/>
</dbReference>
<evidence type="ECO:0000259" key="8">
    <source>
        <dbReference type="Pfam" id="PF13193"/>
    </source>
</evidence>
<accession>A0A239NI97</accession>
<keyword evidence="2 6" id="KW-0436">Ligase</keyword>
<dbReference type="AlphaFoldDB" id="A0A239NI97"/>
<dbReference type="Pfam" id="PF13193">
    <property type="entry name" value="AMP-binding_C"/>
    <property type="match status" value="1"/>
</dbReference>
<dbReference type="InterPro" id="IPR032387">
    <property type="entry name" value="ACAS_N"/>
</dbReference>
<feature type="modified residue" description="N6-acetyllysine" evidence="6">
    <location>
        <position position="614"/>
    </location>
</feature>
<feature type="binding site" evidence="6">
    <location>
        <position position="525"/>
    </location>
    <ligand>
        <name>CoA</name>
        <dbReference type="ChEBI" id="CHEBI:57287"/>
    </ligand>
</feature>
<dbReference type="SUPFAM" id="SSF56801">
    <property type="entry name" value="Acetyl-CoA synthetase-like"/>
    <property type="match status" value="1"/>
</dbReference>
<feature type="domain" description="AMP-dependent synthetase/ligase" evidence="7">
    <location>
        <begin position="92"/>
        <end position="474"/>
    </location>
</feature>
<dbReference type="PANTHER" id="PTHR24095:SF14">
    <property type="entry name" value="ACETYL-COENZYME A SYNTHETASE 1"/>
    <property type="match status" value="1"/>
</dbReference>
<dbReference type="Pfam" id="PF00501">
    <property type="entry name" value="AMP-binding"/>
    <property type="match status" value="1"/>
</dbReference>
<dbReference type="GO" id="GO:0046872">
    <property type="term" value="F:metal ion binding"/>
    <property type="evidence" value="ECO:0007669"/>
    <property type="project" value="UniProtKB-KW"/>
</dbReference>
<evidence type="ECO:0000256" key="3">
    <source>
        <dbReference type="ARBA" id="ARBA00022741"/>
    </source>
</evidence>
<name>A0A239NI97_9ACTN</name>
<dbReference type="Proteomes" id="UP000198318">
    <property type="component" value="Unassembled WGS sequence"/>
</dbReference>
<dbReference type="InterPro" id="IPR000873">
    <property type="entry name" value="AMP-dep_synth/lig_dom"/>
</dbReference>
<dbReference type="Gene3D" id="3.40.50.12780">
    <property type="entry name" value="N-terminal domain of ligase-like"/>
    <property type="match status" value="1"/>
</dbReference>
<keyword evidence="3 6" id="KW-0547">Nucleotide-binding</keyword>
<dbReference type="NCBIfam" id="TIGR02188">
    <property type="entry name" value="Ac_CoA_lig_AcsA"/>
    <property type="match status" value="1"/>
</dbReference>
<dbReference type="GO" id="GO:0016208">
    <property type="term" value="F:AMP binding"/>
    <property type="evidence" value="ECO:0007669"/>
    <property type="project" value="InterPro"/>
</dbReference>
<feature type="domain" description="Acetyl-coenzyme A synthetase N-terminal" evidence="9">
    <location>
        <begin position="33"/>
        <end position="85"/>
    </location>
</feature>
<evidence type="ECO:0000256" key="6">
    <source>
        <dbReference type="HAMAP-Rule" id="MF_01123"/>
    </source>
</evidence>
<sequence>MSQSQETLSNLLQETRRFAPPADLAASANVKADAYERAAEDRLGFWAEQAERLTWTKRWDEVLDWSNPPFAKWYVGGELNVAYNCVDRHVEAGNGAKVAYHWEGEPGDTRTLTYADLQREVNKAANALLELGVRKGDRVAIYLPMIPELPISMLACARIGATHSVVFGGFSAEALRTRIDDAQAKVVITADGGFRRGKPSNLKGIVDEAVAQTPTIEHVLVVRRTGEEVTEQDRDLWWHDVVDRQSEEHTAEPMDSEHPLYILYTSGTTGKPKGILHTTGGYLTQCAYTHWAVFDLKPETDVYWCSADIGWVTGHSYIVYGPLANGSTSVIYEGTPDTPDRGRWWDVIQKYKVSIFYTAPTAIRTFMKWGDDIPAQYDLSSLRVLGSVGEPINPEAYVWYRKNIGADRTPVVDTWWQTETGAIMISPLPGVTEGKPGAAMRPLPGIAADVVDDQGTSVPNGGGGFMVVREPWPGMLRTIWGDDERYVKTYWSRFDGLYFAGDGAKKDEDGDMWLLGRVDDVMLVSGHNISTTEVESALVAHPKVAESAVVGATDPVTGQAIVAFVIPRGDAGGDVEGEDFLRELREHVSKTLGPIAKPRQIMIVPELPKTRSGKIMRRLLRDVAENRSIGDVTTLADSTVMDLISEKLPAAKSDD</sequence>
<gene>
    <name evidence="6" type="primary">acsA</name>
    <name evidence="10" type="ORF">SAMN05443665_104243</name>
</gene>
<reference evidence="10 11" key="1">
    <citation type="submission" date="2017-06" db="EMBL/GenBank/DDBJ databases">
        <authorList>
            <person name="Kim H.J."/>
            <person name="Triplett B.A."/>
        </authorList>
    </citation>
    <scope>NUCLEOTIDE SEQUENCE [LARGE SCALE GENOMIC DNA]</scope>
    <source>
        <strain evidence="10 11">DSM 44715</strain>
    </source>
</reference>
<dbReference type="RefSeq" id="WP_245869604.1">
    <property type="nucleotide sequence ID" value="NZ_FZOR01000042.1"/>
</dbReference>
<dbReference type="GO" id="GO:0005829">
    <property type="term" value="C:cytosol"/>
    <property type="evidence" value="ECO:0007669"/>
    <property type="project" value="TreeGrafter"/>
</dbReference>
<dbReference type="CDD" id="cd05966">
    <property type="entry name" value="ACS"/>
    <property type="match status" value="1"/>
</dbReference>
<dbReference type="HAMAP" id="MF_01123">
    <property type="entry name" value="Ac_CoA_synth"/>
    <property type="match status" value="1"/>
</dbReference>
<protein>
    <recommendedName>
        <fullName evidence="6">Acetyl-coenzyme A synthetase</fullName>
        <shortName evidence="6">AcCoA synthetase</shortName>
        <shortName evidence="6">Acs</shortName>
        <ecNumber evidence="6">6.2.1.1</ecNumber>
    </recommendedName>
    <alternativeName>
        <fullName evidence="6">Acetate--CoA ligase</fullName>
    </alternativeName>
    <alternativeName>
        <fullName evidence="6">Acyl-activating enzyme</fullName>
    </alternativeName>
</protein>
<evidence type="ECO:0000256" key="1">
    <source>
        <dbReference type="ARBA" id="ARBA00006432"/>
    </source>
</evidence>
<comment type="PTM">
    <text evidence="6">Acetylated. Deacetylation by the SIR2-homolog deacetylase activates the enzyme.</text>
</comment>
<feature type="binding site" evidence="6">
    <location>
        <begin position="389"/>
        <end position="391"/>
    </location>
    <ligand>
        <name>ATP</name>
        <dbReference type="ChEBI" id="CHEBI:30616"/>
    </ligand>
</feature>
<feature type="binding site" evidence="6">
    <location>
        <position position="544"/>
    </location>
    <ligand>
        <name>Mg(2+)</name>
        <dbReference type="ChEBI" id="CHEBI:18420"/>
    </ligand>
</feature>
<feature type="binding site" evidence="6">
    <location>
        <position position="502"/>
    </location>
    <ligand>
        <name>ATP</name>
        <dbReference type="ChEBI" id="CHEBI:30616"/>
    </ligand>
</feature>
<feature type="binding site" evidence="6">
    <location>
        <position position="539"/>
    </location>
    <ligand>
        <name>Mg(2+)</name>
        <dbReference type="ChEBI" id="CHEBI:18420"/>
    </ligand>
</feature>